<keyword evidence="5 10" id="KW-0732">Signal</keyword>
<proteinExistence type="inferred from homology"/>
<dbReference type="OMA" id="NGHMGAS"/>
<evidence type="ECO:0000313" key="13">
    <source>
        <dbReference type="Proteomes" id="UP000694388"/>
    </source>
</evidence>
<evidence type="ECO:0000256" key="2">
    <source>
        <dbReference type="ARBA" id="ARBA00007850"/>
    </source>
</evidence>
<evidence type="ECO:0000313" key="12">
    <source>
        <dbReference type="Ensembl" id="ENSEBUP00000019597.1"/>
    </source>
</evidence>
<organism evidence="12 13">
    <name type="scientific">Eptatretus burgeri</name>
    <name type="common">Inshore hagfish</name>
    <dbReference type="NCBI Taxonomy" id="7764"/>
    <lineage>
        <taxon>Eukaryota</taxon>
        <taxon>Metazoa</taxon>
        <taxon>Chordata</taxon>
        <taxon>Craniata</taxon>
        <taxon>Vertebrata</taxon>
        <taxon>Cyclostomata</taxon>
        <taxon>Myxini</taxon>
        <taxon>Myxiniformes</taxon>
        <taxon>Myxinidae</taxon>
        <taxon>Eptatretinae</taxon>
        <taxon>Eptatretus</taxon>
    </lineage>
</organism>
<dbReference type="GO" id="GO:0005615">
    <property type="term" value="C:extracellular space"/>
    <property type="evidence" value="ECO:0007669"/>
    <property type="project" value="InterPro"/>
</dbReference>
<reference evidence="12" key="2">
    <citation type="submission" date="2025-09" db="UniProtKB">
        <authorList>
            <consortium name="Ensembl"/>
        </authorList>
    </citation>
    <scope>IDENTIFICATION</scope>
</reference>
<protein>
    <recommendedName>
        <fullName evidence="11">CTCK domain-containing protein</fullName>
    </recommendedName>
</protein>
<evidence type="ECO:0000256" key="7">
    <source>
        <dbReference type="ARBA" id="ARBA00023180"/>
    </source>
</evidence>
<evidence type="ECO:0000256" key="1">
    <source>
        <dbReference type="ARBA" id="ARBA00004613"/>
    </source>
</evidence>
<dbReference type="GO" id="GO:0030178">
    <property type="term" value="P:negative regulation of Wnt signaling pathway"/>
    <property type="evidence" value="ECO:0007669"/>
    <property type="project" value="TreeGrafter"/>
</dbReference>
<feature type="signal peptide" evidence="10">
    <location>
        <begin position="1"/>
        <end position="16"/>
    </location>
</feature>
<dbReference type="Gene3D" id="2.10.90.10">
    <property type="entry name" value="Cystine-knot cytokines"/>
    <property type="match status" value="1"/>
</dbReference>
<dbReference type="InterPro" id="IPR029034">
    <property type="entry name" value="Cystine-knot_cytokine"/>
</dbReference>
<evidence type="ECO:0000256" key="3">
    <source>
        <dbReference type="ARBA" id="ARBA00022525"/>
    </source>
</evidence>
<dbReference type="GO" id="GO:0036122">
    <property type="term" value="F:BMP binding"/>
    <property type="evidence" value="ECO:0007669"/>
    <property type="project" value="TreeGrafter"/>
</dbReference>
<sequence>MMWSLLVALVTQGVFTVVEPTLVANGPTELDQSPVGWSDTGSPSAAGNQANNGGRGHLQELYVACQAQRRVRYVRDGDCVSARPLKEHLCTGQCLPAQLLHNWTGSQNFWRRRHAVEWRCTSVLSHVRRVRLRCADGRERMHRVYMATGCACRRMERDVNLSAPHPFIRLS</sequence>
<evidence type="ECO:0000256" key="10">
    <source>
        <dbReference type="SAM" id="SignalP"/>
    </source>
</evidence>
<dbReference type="Proteomes" id="UP000694388">
    <property type="component" value="Unplaced"/>
</dbReference>
<keyword evidence="3" id="KW-0964">Secreted</keyword>
<keyword evidence="4" id="KW-0879">Wnt signaling pathway</keyword>
<evidence type="ECO:0000256" key="9">
    <source>
        <dbReference type="SAM" id="MobiDB-lite"/>
    </source>
</evidence>
<feature type="chain" id="PRO_5034326364" description="CTCK domain-containing protein" evidence="10">
    <location>
        <begin position="17"/>
        <end position="171"/>
    </location>
</feature>
<dbReference type="PANTHER" id="PTHR14903">
    <property type="entry name" value="SCLEROSTIN-RELATED"/>
    <property type="match status" value="1"/>
</dbReference>
<dbReference type="PROSITE" id="PS01225">
    <property type="entry name" value="CTCK_2"/>
    <property type="match status" value="1"/>
</dbReference>
<dbReference type="GO" id="GO:0030514">
    <property type="term" value="P:negative regulation of BMP signaling pathway"/>
    <property type="evidence" value="ECO:0007669"/>
    <property type="project" value="TreeGrafter"/>
</dbReference>
<name>A0A8C4QRU5_EPTBU</name>
<evidence type="ECO:0000256" key="5">
    <source>
        <dbReference type="ARBA" id="ARBA00022729"/>
    </source>
</evidence>
<dbReference type="AlphaFoldDB" id="A0A8C4QRU5"/>
<feature type="region of interest" description="Disordered" evidence="9">
    <location>
        <begin position="29"/>
        <end position="51"/>
    </location>
</feature>
<accession>A0A8C4QRU5</accession>
<dbReference type="InterPro" id="IPR008835">
    <property type="entry name" value="Sclerostin/SOSTDC1"/>
</dbReference>
<evidence type="ECO:0000256" key="8">
    <source>
        <dbReference type="PROSITE-ProRule" id="PRU00039"/>
    </source>
</evidence>
<dbReference type="Ensembl" id="ENSEBUT00000020173.1">
    <property type="protein sequence ID" value="ENSEBUP00000019597.1"/>
    <property type="gene ID" value="ENSEBUG00000012172.1"/>
</dbReference>
<keyword evidence="13" id="KW-1185">Reference proteome</keyword>
<dbReference type="InterPro" id="IPR006207">
    <property type="entry name" value="Cys_knot_C"/>
</dbReference>
<comment type="similarity">
    <text evidence="2">Belongs to the sclerostin family.</text>
</comment>
<comment type="subcellular location">
    <subcellularLocation>
        <location evidence="1">Secreted</location>
    </subcellularLocation>
</comment>
<comment type="caution">
    <text evidence="8">Lacks conserved residue(s) required for the propagation of feature annotation.</text>
</comment>
<evidence type="ECO:0000259" key="11">
    <source>
        <dbReference type="PROSITE" id="PS01225"/>
    </source>
</evidence>
<dbReference type="PANTHER" id="PTHR14903:SF6">
    <property type="entry name" value="CTCK DOMAIN-CONTAINING PROTEIN"/>
    <property type="match status" value="1"/>
</dbReference>
<evidence type="ECO:0000256" key="4">
    <source>
        <dbReference type="ARBA" id="ARBA00022687"/>
    </source>
</evidence>
<feature type="domain" description="CTCK" evidence="11">
    <location>
        <begin position="65"/>
        <end position="160"/>
    </location>
</feature>
<keyword evidence="7" id="KW-0325">Glycoprotein</keyword>
<reference evidence="12" key="1">
    <citation type="submission" date="2025-08" db="UniProtKB">
        <authorList>
            <consortium name="Ensembl"/>
        </authorList>
    </citation>
    <scope>IDENTIFICATION</scope>
</reference>
<dbReference type="Pfam" id="PF05463">
    <property type="entry name" value="Sclerostin"/>
    <property type="match status" value="1"/>
</dbReference>
<evidence type="ECO:0000256" key="6">
    <source>
        <dbReference type="ARBA" id="ARBA00023157"/>
    </source>
</evidence>
<dbReference type="GO" id="GO:0016055">
    <property type="term" value="P:Wnt signaling pathway"/>
    <property type="evidence" value="ECO:0007669"/>
    <property type="project" value="UniProtKB-KW"/>
</dbReference>
<keyword evidence="6" id="KW-1015">Disulfide bond</keyword>